<keyword evidence="3" id="KW-1185">Reference proteome</keyword>
<accession>A0AAE0YF99</accession>
<dbReference type="Proteomes" id="UP001283361">
    <property type="component" value="Unassembled WGS sequence"/>
</dbReference>
<evidence type="ECO:0000313" key="2">
    <source>
        <dbReference type="EMBL" id="KAK3743058.1"/>
    </source>
</evidence>
<protein>
    <submittedName>
        <fullName evidence="2">Uncharacterized protein</fullName>
    </submittedName>
</protein>
<evidence type="ECO:0000313" key="3">
    <source>
        <dbReference type="Proteomes" id="UP001283361"/>
    </source>
</evidence>
<sequence length="120" mass="13099">MRDKLKIELLRLKTRVICKHIISVSGKQGHMGAPISLTRRAAAPRPAPPRPPRSPAHTGEMGGVPRQLESCGGQRVGWTWRSRPVTGRNPVVPDSSRDTSDCSLSSFFNLSSQVFSLGNL</sequence>
<gene>
    <name evidence="2" type="ORF">RRG08_063924</name>
</gene>
<reference evidence="2" key="1">
    <citation type="journal article" date="2023" name="G3 (Bethesda)">
        <title>A reference genome for the long-term kleptoplast-retaining sea slug Elysia crispata morphotype clarki.</title>
        <authorList>
            <person name="Eastman K.E."/>
            <person name="Pendleton A.L."/>
            <person name="Shaikh M.A."/>
            <person name="Suttiyut T."/>
            <person name="Ogas R."/>
            <person name="Tomko P."/>
            <person name="Gavelis G."/>
            <person name="Widhalm J.R."/>
            <person name="Wisecaver J.H."/>
        </authorList>
    </citation>
    <scope>NUCLEOTIDE SEQUENCE</scope>
    <source>
        <strain evidence="2">ECLA1</strain>
    </source>
</reference>
<dbReference type="EMBL" id="JAWDGP010006323">
    <property type="protein sequence ID" value="KAK3743058.1"/>
    <property type="molecule type" value="Genomic_DNA"/>
</dbReference>
<proteinExistence type="predicted"/>
<feature type="region of interest" description="Disordered" evidence="1">
    <location>
        <begin position="26"/>
        <end position="101"/>
    </location>
</feature>
<organism evidence="2 3">
    <name type="scientific">Elysia crispata</name>
    <name type="common">lettuce slug</name>
    <dbReference type="NCBI Taxonomy" id="231223"/>
    <lineage>
        <taxon>Eukaryota</taxon>
        <taxon>Metazoa</taxon>
        <taxon>Spiralia</taxon>
        <taxon>Lophotrochozoa</taxon>
        <taxon>Mollusca</taxon>
        <taxon>Gastropoda</taxon>
        <taxon>Heterobranchia</taxon>
        <taxon>Euthyneura</taxon>
        <taxon>Panpulmonata</taxon>
        <taxon>Sacoglossa</taxon>
        <taxon>Placobranchoidea</taxon>
        <taxon>Plakobranchidae</taxon>
        <taxon>Elysia</taxon>
    </lineage>
</organism>
<dbReference type="AlphaFoldDB" id="A0AAE0YF99"/>
<evidence type="ECO:0000256" key="1">
    <source>
        <dbReference type="SAM" id="MobiDB-lite"/>
    </source>
</evidence>
<feature type="compositionally biased region" description="Pro residues" evidence="1">
    <location>
        <begin position="45"/>
        <end position="54"/>
    </location>
</feature>
<name>A0AAE0YF99_9GAST</name>
<comment type="caution">
    <text evidence="2">The sequence shown here is derived from an EMBL/GenBank/DDBJ whole genome shotgun (WGS) entry which is preliminary data.</text>
</comment>